<name>D6GUJ8_PARA5</name>
<gene>
    <name evidence="2" type="ORF">BJBARM5_0137</name>
    <name evidence="1" type="ORF">BJBARM5_1090</name>
</gene>
<evidence type="ECO:0000313" key="3">
    <source>
        <dbReference type="Proteomes" id="UP000009376"/>
    </source>
</evidence>
<dbReference type="AlphaFoldDB" id="D6GUJ8"/>
<dbReference type="EMBL" id="GG745615">
    <property type="protein sequence ID" value="EFD92226.1"/>
    <property type="molecule type" value="Genomic_DNA"/>
</dbReference>
<dbReference type="Proteomes" id="UP000009376">
    <property type="component" value="Unassembled WGS sequence"/>
</dbReference>
<evidence type="ECO:0000313" key="2">
    <source>
        <dbReference type="EMBL" id="EFD93126.1"/>
    </source>
</evidence>
<proteinExistence type="predicted"/>
<dbReference type="EMBL" id="GG745546">
    <property type="protein sequence ID" value="EFD93126.1"/>
    <property type="molecule type" value="Genomic_DNA"/>
</dbReference>
<accession>D6GUJ8</accession>
<evidence type="ECO:0000313" key="1">
    <source>
        <dbReference type="EMBL" id="EFD92226.1"/>
    </source>
</evidence>
<reference evidence="2 3" key="1">
    <citation type="journal article" date="2010" name="Proc. Natl. Acad. Sci. U.S.A.">
        <title>Enigmatic, ultrasmall, uncultivated Archaea.</title>
        <authorList>
            <person name="Baker B.J."/>
            <person name="Comolli L.R."/>
            <person name="Dick G.J."/>
            <person name="Hauser L.J."/>
            <person name="Hyatt D."/>
            <person name="Dill B.D."/>
            <person name="Land M.L."/>
            <person name="Verberkmoes N.C."/>
            <person name="Hettich R.L."/>
            <person name="Banfield J.F."/>
        </authorList>
    </citation>
    <scope>NUCLEOTIDE SEQUENCE [LARGE SCALE GENOMIC DNA]</scope>
</reference>
<organism evidence="2 3">
    <name type="scientific">Candidatus Parvarchaeum acidophilus ARMAN-5</name>
    <dbReference type="NCBI Taxonomy" id="662762"/>
    <lineage>
        <taxon>Archaea</taxon>
        <taxon>Candidatus Parvarchaeota</taxon>
        <taxon>Candidatus Parvarchaeum</taxon>
    </lineage>
</organism>
<sequence length="175" mass="20893">MKPEKNWMGDPLTKEKLEDILSGSEIKSRFFELGYGLFNVYLNAYEKYGKLSYPYDPDDKLYGDFMEVKEDIDYIQRMNGGKAMLNYWFSENRDYLGKRIFGKKYDRVRAMEKMLIDNPMLKDFVYNELVSQYLSFFKDISEKDNTIDKGNRTAFKAYEKALNYVYDLYIRKAIS</sequence>
<protein>
    <submittedName>
        <fullName evidence="2">Uncharacterized protein</fullName>
    </submittedName>
</protein>